<gene>
    <name evidence="1" type="ORF">PAT01_39210</name>
</gene>
<evidence type="ECO:0008006" key="3">
    <source>
        <dbReference type="Google" id="ProtNLM"/>
    </source>
</evidence>
<comment type="caution">
    <text evidence="1">The sequence shown here is derived from an EMBL/GenBank/DDBJ whole genome shotgun (WGS) entry which is preliminary data.</text>
</comment>
<evidence type="ECO:0000313" key="1">
    <source>
        <dbReference type="EMBL" id="GEK78617.1"/>
    </source>
</evidence>
<dbReference type="InterPro" id="IPR036170">
    <property type="entry name" value="YezG-like_sf"/>
</dbReference>
<organism evidence="1 2">
    <name type="scientific">Pseudoalteromonas atlantica</name>
    <name type="common">Alteromonas atlantica</name>
    <dbReference type="NCBI Taxonomy" id="288"/>
    <lineage>
        <taxon>Bacteria</taxon>
        <taxon>Pseudomonadati</taxon>
        <taxon>Pseudomonadota</taxon>
        <taxon>Gammaproteobacteria</taxon>
        <taxon>Alteromonadales</taxon>
        <taxon>Pseudoalteromonadaceae</taxon>
        <taxon>Pseudoalteromonas</taxon>
    </lineage>
</organism>
<dbReference type="Proteomes" id="UP000321189">
    <property type="component" value="Unassembled WGS sequence"/>
</dbReference>
<sequence length="112" mass="13184">MNDNIQELLIIEIAQNIDSEWDKLTINIEIDDIDGELVSSDDSEIWFNEEVEEFDLTFEASEYFEQLREVMAKNDLENRYWTICDLEVVSDGAFKYNFSYDEPPRLSALKNS</sequence>
<accession>A0ABQ0UJJ1</accession>
<dbReference type="RefSeq" id="WP_154946044.1">
    <property type="nucleotide sequence ID" value="NZ_BJUT01000098.1"/>
</dbReference>
<dbReference type="SUPFAM" id="SSF160424">
    <property type="entry name" value="BH3703-like"/>
    <property type="match status" value="1"/>
</dbReference>
<proteinExistence type="predicted"/>
<protein>
    <recommendedName>
        <fullName evidence="3">DUF600 family protein</fullName>
    </recommendedName>
</protein>
<evidence type="ECO:0000313" key="2">
    <source>
        <dbReference type="Proteomes" id="UP000321189"/>
    </source>
</evidence>
<dbReference type="EMBL" id="BJUT01000098">
    <property type="protein sequence ID" value="GEK78617.1"/>
    <property type="molecule type" value="Genomic_DNA"/>
</dbReference>
<name>A0ABQ0UJJ1_PSEAF</name>
<reference evidence="1 2" key="1">
    <citation type="submission" date="2019-07" db="EMBL/GenBank/DDBJ databases">
        <title>Whole genome shotgun sequence of Pseudoalteromonas atlantica NBRC 103033.</title>
        <authorList>
            <person name="Hosoyama A."/>
            <person name="Uohara A."/>
            <person name="Ohji S."/>
            <person name="Ichikawa N."/>
        </authorList>
    </citation>
    <scope>NUCLEOTIDE SEQUENCE [LARGE SCALE GENOMIC DNA]</scope>
    <source>
        <strain evidence="1 2">NBRC 103033</strain>
    </source>
</reference>
<dbReference type="Gene3D" id="3.30.500.20">
    <property type="entry name" value="BH3703-like domains"/>
    <property type="match status" value="1"/>
</dbReference>
<keyword evidence="2" id="KW-1185">Reference proteome</keyword>